<evidence type="ECO:0000256" key="2">
    <source>
        <dbReference type="SAM" id="Phobius"/>
    </source>
</evidence>
<keyword evidence="2" id="KW-1133">Transmembrane helix</keyword>
<dbReference type="EMBL" id="JANYMP010000013">
    <property type="protein sequence ID" value="MCS7480259.1"/>
    <property type="molecule type" value="Genomic_DNA"/>
</dbReference>
<name>A0A9X2VPK7_9PSEU</name>
<keyword evidence="2" id="KW-0812">Transmembrane</keyword>
<dbReference type="Gene3D" id="2.40.420.20">
    <property type="match status" value="1"/>
</dbReference>
<dbReference type="InterPro" id="IPR036365">
    <property type="entry name" value="PGBD-like_sf"/>
</dbReference>
<sequence>MAGPRRVLALVVGVAVAAGLVGWWVGTTVKSPADAAAEHRPPPPSLITVPVEKRALTSTSVAQGSVVYTGEASITLTGVVGSAGPTQLVTKAPVAGTTLKSGDVLMEVSGRPVFVLPGPVPMYRTLGTAAKGDDVKQLQAALSDLGFGRLRGGIFDAPTGTAVKTWYERAGYPVQPGEEVTIPSGEVVFLPTLPVRLDSVAVKAGAQATGQVGTTTDPTVVVRATLPSADAGLVHPGLAAVLRMADGAALPATVEAAGKDAAPPVVEPPPSGAPPDTSNTTRLRLVAQDPAALAAYAGQSVKIEVEVGSSGGEVLVVPVAAVTTKADGKARVRVQAADGSVRDVPVVLGLTALGLVKVDPADGGVLVAGDRVVVGAS</sequence>
<evidence type="ECO:0000313" key="3">
    <source>
        <dbReference type="EMBL" id="MCS7480259.1"/>
    </source>
</evidence>
<organism evidence="3 4">
    <name type="scientific">Umezawaea endophytica</name>
    <dbReference type="NCBI Taxonomy" id="1654476"/>
    <lineage>
        <taxon>Bacteria</taxon>
        <taxon>Bacillati</taxon>
        <taxon>Actinomycetota</taxon>
        <taxon>Actinomycetes</taxon>
        <taxon>Pseudonocardiales</taxon>
        <taxon>Pseudonocardiaceae</taxon>
        <taxon>Umezawaea</taxon>
    </lineage>
</organism>
<dbReference type="AlphaFoldDB" id="A0A9X2VPK7"/>
<dbReference type="Gene3D" id="1.10.101.10">
    <property type="entry name" value="PGBD-like superfamily/PGBD"/>
    <property type="match status" value="1"/>
</dbReference>
<comment type="caution">
    <text evidence="3">The sequence shown here is derived from an EMBL/GenBank/DDBJ whole genome shotgun (WGS) entry which is preliminary data.</text>
</comment>
<dbReference type="RefSeq" id="WP_259625756.1">
    <property type="nucleotide sequence ID" value="NZ_JANYMP010000013.1"/>
</dbReference>
<gene>
    <name evidence="3" type="ORF">NZH93_25675</name>
</gene>
<reference evidence="3" key="1">
    <citation type="submission" date="2022-08" db="EMBL/GenBank/DDBJ databases">
        <authorList>
            <person name="Tistechok S."/>
            <person name="Samborskyy M."/>
            <person name="Roman I."/>
        </authorList>
    </citation>
    <scope>NUCLEOTIDE SEQUENCE</scope>
    <source>
        <strain evidence="3">DSM 103496</strain>
    </source>
</reference>
<dbReference type="SUPFAM" id="SSF47090">
    <property type="entry name" value="PGBD-like"/>
    <property type="match status" value="1"/>
</dbReference>
<protein>
    <submittedName>
        <fullName evidence="3">Peptidoglycan-binding protein</fullName>
    </submittedName>
</protein>
<evidence type="ECO:0000313" key="4">
    <source>
        <dbReference type="Proteomes" id="UP001141259"/>
    </source>
</evidence>
<accession>A0A9X2VPK7</accession>
<evidence type="ECO:0000256" key="1">
    <source>
        <dbReference type="SAM" id="MobiDB-lite"/>
    </source>
</evidence>
<dbReference type="Proteomes" id="UP001141259">
    <property type="component" value="Unassembled WGS sequence"/>
</dbReference>
<feature type="transmembrane region" description="Helical" evidence="2">
    <location>
        <begin position="7"/>
        <end position="26"/>
    </location>
</feature>
<proteinExistence type="predicted"/>
<dbReference type="InterPro" id="IPR036366">
    <property type="entry name" value="PGBDSf"/>
</dbReference>
<keyword evidence="2" id="KW-0472">Membrane</keyword>
<keyword evidence="4" id="KW-1185">Reference proteome</keyword>
<feature type="region of interest" description="Disordered" evidence="1">
    <location>
        <begin position="259"/>
        <end position="280"/>
    </location>
</feature>